<name>A0A8J6HG29_TENMO</name>
<comment type="caution">
    <text evidence="4">The sequence shown here is derived from an EMBL/GenBank/DDBJ whole genome shotgun (WGS) entry which is preliminary data.</text>
</comment>
<evidence type="ECO:0000256" key="2">
    <source>
        <dbReference type="SAM" id="MobiDB-lite"/>
    </source>
</evidence>
<dbReference type="AlphaFoldDB" id="A0A8J6HG29"/>
<feature type="region of interest" description="Disordered" evidence="2">
    <location>
        <begin position="168"/>
        <end position="195"/>
    </location>
</feature>
<dbReference type="Pfam" id="PF00078">
    <property type="entry name" value="RVT_1"/>
    <property type="match status" value="1"/>
</dbReference>
<keyword evidence="5" id="KW-1185">Reference proteome</keyword>
<evidence type="ECO:0000313" key="4">
    <source>
        <dbReference type="EMBL" id="KAH0818140.1"/>
    </source>
</evidence>
<gene>
    <name evidence="4" type="ORF">GEV33_004651</name>
</gene>
<proteinExistence type="predicted"/>
<evidence type="ECO:0000313" key="5">
    <source>
        <dbReference type="Proteomes" id="UP000719412"/>
    </source>
</evidence>
<reference evidence="4" key="1">
    <citation type="journal article" date="2020" name="J Insects Food Feed">
        <title>The yellow mealworm (Tenebrio molitor) genome: a resource for the emerging insects as food and feed industry.</title>
        <authorList>
            <person name="Eriksson T."/>
            <person name="Andere A."/>
            <person name="Kelstrup H."/>
            <person name="Emery V."/>
            <person name="Picard C."/>
        </authorList>
    </citation>
    <scope>NUCLEOTIDE SEQUENCE</scope>
    <source>
        <strain evidence="4">Stoneville</strain>
        <tissue evidence="4">Whole head</tissue>
    </source>
</reference>
<feature type="region of interest" description="Disordered" evidence="2">
    <location>
        <begin position="383"/>
        <end position="411"/>
    </location>
</feature>
<reference evidence="4" key="2">
    <citation type="submission" date="2021-08" db="EMBL/GenBank/DDBJ databases">
        <authorList>
            <person name="Eriksson T."/>
        </authorList>
    </citation>
    <scope>NUCLEOTIDE SEQUENCE</scope>
    <source>
        <strain evidence="4">Stoneville</strain>
        <tissue evidence="4">Whole head</tissue>
    </source>
</reference>
<organism evidence="4 5">
    <name type="scientific">Tenebrio molitor</name>
    <name type="common">Yellow mealworm beetle</name>
    <dbReference type="NCBI Taxonomy" id="7067"/>
    <lineage>
        <taxon>Eukaryota</taxon>
        <taxon>Metazoa</taxon>
        <taxon>Ecdysozoa</taxon>
        <taxon>Arthropoda</taxon>
        <taxon>Hexapoda</taxon>
        <taxon>Insecta</taxon>
        <taxon>Pterygota</taxon>
        <taxon>Neoptera</taxon>
        <taxon>Endopterygota</taxon>
        <taxon>Coleoptera</taxon>
        <taxon>Polyphaga</taxon>
        <taxon>Cucujiformia</taxon>
        <taxon>Tenebrionidae</taxon>
        <taxon>Tenebrio</taxon>
    </lineage>
</organism>
<dbReference type="EMBL" id="JABDTM020018319">
    <property type="protein sequence ID" value="KAH0818140.1"/>
    <property type="molecule type" value="Genomic_DNA"/>
</dbReference>
<keyword evidence="1" id="KW-0175">Coiled coil</keyword>
<feature type="coiled-coil region" evidence="1">
    <location>
        <begin position="23"/>
        <end position="57"/>
    </location>
</feature>
<sequence>MEKGETSEEQKKVTVKVWDEQGVKEYRRRLEEATFEEQEVEKMVAEMKDLIEKATKKMEVPVRGSKRAGKKNGWWDREYEQSKKEVVKASREWRKNKIDRSRFLDAKRRYRERCIEKKKQKKEREEKEIKEIRTEREVWEYINRERKKKESMSEEITVHTRMGRVLHETAGREKGRKKAGTQMKEKQTAPEETEITAEEVERQIRNLKKSLAFADDMVIVAKSERQMKEMMRNLEKYVRKKTLEVNVEKTKMMVFNKRKRKNEESEWKWEESKIEGAQVKEVVRKANKVVGCVWGIGERKWGGEFGRKIMMFESMVESVLMYGAEFWGWKEQEEVERVQEKHQGGREECRILSECYREKEKSADVKERENYCRKNGYASEGEERMTAEGKWKNAEMSERDQDTDKRERKERIRESRYNREYERCMTEDVPVHLRRESAKERKIMARFRCGNEERENRYWTEEERMCRMCREESETIEHMWSGCNEMRERNRKDREKY</sequence>
<evidence type="ECO:0000256" key="1">
    <source>
        <dbReference type="SAM" id="Coils"/>
    </source>
</evidence>
<dbReference type="Proteomes" id="UP000719412">
    <property type="component" value="Unassembled WGS sequence"/>
</dbReference>
<evidence type="ECO:0000259" key="3">
    <source>
        <dbReference type="Pfam" id="PF00078"/>
    </source>
</evidence>
<feature type="coiled-coil region" evidence="1">
    <location>
        <begin position="107"/>
        <end position="137"/>
    </location>
</feature>
<accession>A0A8J6HG29</accession>
<feature type="domain" description="Reverse transcriptase" evidence="3">
    <location>
        <begin position="194"/>
        <end position="261"/>
    </location>
</feature>
<protein>
    <recommendedName>
        <fullName evidence="3">Reverse transcriptase domain-containing protein</fullName>
    </recommendedName>
</protein>
<feature type="coiled-coil region" evidence="1">
    <location>
        <begin position="197"/>
        <end position="240"/>
    </location>
</feature>
<dbReference type="InterPro" id="IPR000477">
    <property type="entry name" value="RT_dom"/>
</dbReference>